<keyword evidence="3" id="KW-1185">Reference proteome</keyword>
<keyword evidence="1" id="KW-1133">Transmembrane helix</keyword>
<evidence type="ECO:0000313" key="2">
    <source>
        <dbReference type="EMBL" id="QBC45881.1"/>
    </source>
</evidence>
<feature type="transmembrane region" description="Helical" evidence="1">
    <location>
        <begin position="59"/>
        <end position="92"/>
    </location>
</feature>
<protein>
    <submittedName>
        <fullName evidence="2">Uncharacterized protein</fullName>
    </submittedName>
</protein>
<keyword evidence="2" id="KW-0614">Plasmid</keyword>
<geneLocation type="plasmid" evidence="2 3">
    <name>pl2</name>
</geneLocation>
<dbReference type="KEGG" id="ifl:C1H71_20270"/>
<feature type="transmembrane region" description="Helical" evidence="1">
    <location>
        <begin position="98"/>
        <end position="116"/>
    </location>
</feature>
<reference evidence="2 3" key="1">
    <citation type="submission" date="2018-01" db="EMBL/GenBank/DDBJ databases">
        <title>Genome sequence of Iodobacter sp. strain PCH194 isolated from Indian Trans-Himalaya.</title>
        <authorList>
            <person name="Kumar V."/>
            <person name="Thakur V."/>
            <person name="Kumar S."/>
            <person name="Singh D."/>
        </authorList>
    </citation>
    <scope>NUCLEOTIDE SEQUENCE [LARGE SCALE GENOMIC DNA]</scope>
    <source>
        <strain evidence="2 3">PCH194</strain>
        <plasmid evidence="2 3">pl2</plasmid>
    </source>
</reference>
<dbReference type="AlphaFoldDB" id="A0A7G3GER1"/>
<accession>A0A7G3GER1</accession>
<evidence type="ECO:0000256" key="1">
    <source>
        <dbReference type="SAM" id="Phobius"/>
    </source>
</evidence>
<dbReference type="EMBL" id="CP025782">
    <property type="protein sequence ID" value="QBC45881.1"/>
    <property type="molecule type" value="Genomic_DNA"/>
</dbReference>
<keyword evidence="1" id="KW-0812">Transmembrane</keyword>
<evidence type="ECO:0000313" key="3">
    <source>
        <dbReference type="Proteomes" id="UP000515917"/>
    </source>
</evidence>
<sequence>MVSSNVVMFPRKNMNKSNTTKRVNPVANNKPLESKIKSNGFSDKAAGFGRDLLKIVRYVIFFSLMVLRVPLTFVSHIAIGLSFIIIPVAYFVDAPNKVIYFMLGFDVVLFGLMWFYDSLLFAVSPEKIILGGDAGRYN</sequence>
<name>A0A7G3GER1_9NEIS</name>
<keyword evidence="1" id="KW-0472">Membrane</keyword>
<gene>
    <name evidence="2" type="ORF">C1H71_20270</name>
</gene>
<dbReference type="Proteomes" id="UP000515917">
    <property type="component" value="Plasmid pl2"/>
</dbReference>
<proteinExistence type="predicted"/>
<organism evidence="2 3">
    <name type="scientific">Iodobacter fluviatilis</name>
    <dbReference type="NCBI Taxonomy" id="537"/>
    <lineage>
        <taxon>Bacteria</taxon>
        <taxon>Pseudomonadati</taxon>
        <taxon>Pseudomonadota</taxon>
        <taxon>Betaproteobacteria</taxon>
        <taxon>Neisseriales</taxon>
        <taxon>Chitinibacteraceae</taxon>
        <taxon>Iodobacter</taxon>
    </lineage>
</organism>